<dbReference type="Pfam" id="PF00561">
    <property type="entry name" value="Abhydrolase_1"/>
    <property type="match status" value="1"/>
</dbReference>
<dbReference type="Proteomes" id="UP000245754">
    <property type="component" value="Unassembled WGS sequence"/>
</dbReference>
<feature type="domain" description="AB hydrolase-1" evidence="3">
    <location>
        <begin position="93"/>
        <end position="322"/>
    </location>
</feature>
<dbReference type="Gene3D" id="3.40.50.1820">
    <property type="entry name" value="alpha/beta hydrolase"/>
    <property type="match status" value="1"/>
</dbReference>
<dbReference type="InterPro" id="IPR006311">
    <property type="entry name" value="TAT_signal"/>
</dbReference>
<dbReference type="AlphaFoldDB" id="A0A316ENT6"/>
<reference evidence="4 5" key="1">
    <citation type="submission" date="2018-05" db="EMBL/GenBank/DDBJ databases">
        <title>Genomic Encyclopedia of Type Strains, Phase IV (KMG-V): Genome sequencing to study the core and pangenomes of soil and plant-associated prokaryotes.</title>
        <authorList>
            <person name="Whitman W."/>
        </authorList>
    </citation>
    <scope>NUCLEOTIDE SEQUENCE [LARGE SCALE GENOMIC DNA]</scope>
    <source>
        <strain evidence="4 5">SLV-132</strain>
    </source>
</reference>
<comment type="caution">
    <text evidence="4">The sequence shown here is derived from an EMBL/GenBank/DDBJ whole genome shotgun (WGS) entry which is preliminary data.</text>
</comment>
<proteinExistence type="predicted"/>
<dbReference type="InterPro" id="IPR029058">
    <property type="entry name" value="AB_hydrolase_fold"/>
</dbReference>
<evidence type="ECO:0000259" key="3">
    <source>
        <dbReference type="Pfam" id="PF00561"/>
    </source>
</evidence>
<dbReference type="PROSITE" id="PS51318">
    <property type="entry name" value="TAT"/>
    <property type="match status" value="1"/>
</dbReference>
<evidence type="ECO:0000313" key="5">
    <source>
        <dbReference type="Proteomes" id="UP000245754"/>
    </source>
</evidence>
<dbReference type="PANTHER" id="PTHR43798:SF31">
    <property type="entry name" value="AB HYDROLASE SUPERFAMILY PROTEIN YCLE"/>
    <property type="match status" value="1"/>
</dbReference>
<evidence type="ECO:0000313" key="4">
    <source>
        <dbReference type="EMBL" id="PWK33371.1"/>
    </source>
</evidence>
<gene>
    <name evidence="4" type="ORF">C7419_10444</name>
</gene>
<evidence type="ECO:0000256" key="1">
    <source>
        <dbReference type="ARBA" id="ARBA00022801"/>
    </source>
</evidence>
<dbReference type="GO" id="GO:0016787">
    <property type="term" value="F:hydrolase activity"/>
    <property type="evidence" value="ECO:0007669"/>
    <property type="project" value="UniProtKB-KW"/>
</dbReference>
<dbReference type="PANTHER" id="PTHR43798">
    <property type="entry name" value="MONOACYLGLYCEROL LIPASE"/>
    <property type="match status" value="1"/>
</dbReference>
<keyword evidence="2" id="KW-0472">Membrane</keyword>
<dbReference type="InterPro" id="IPR050266">
    <property type="entry name" value="AB_hydrolase_sf"/>
</dbReference>
<dbReference type="EMBL" id="QGGT01000004">
    <property type="protein sequence ID" value="PWK33371.1"/>
    <property type="molecule type" value="Genomic_DNA"/>
</dbReference>
<keyword evidence="2" id="KW-1133">Transmembrane helix</keyword>
<dbReference type="SUPFAM" id="SSF53474">
    <property type="entry name" value="alpha/beta-Hydrolases"/>
    <property type="match status" value="1"/>
</dbReference>
<dbReference type="InterPro" id="IPR000073">
    <property type="entry name" value="AB_hydrolase_1"/>
</dbReference>
<protein>
    <submittedName>
        <fullName evidence="4">Pimeloyl-ACP methyl ester carboxylesterase</fullName>
    </submittedName>
</protein>
<evidence type="ECO:0000256" key="2">
    <source>
        <dbReference type="SAM" id="Phobius"/>
    </source>
</evidence>
<organism evidence="4 5">
    <name type="scientific">Cupriavidus plantarum</name>
    <dbReference type="NCBI Taxonomy" id="942865"/>
    <lineage>
        <taxon>Bacteria</taxon>
        <taxon>Pseudomonadati</taxon>
        <taxon>Pseudomonadota</taxon>
        <taxon>Betaproteobacteria</taxon>
        <taxon>Burkholderiales</taxon>
        <taxon>Burkholderiaceae</taxon>
        <taxon>Cupriavidus</taxon>
    </lineage>
</organism>
<keyword evidence="5" id="KW-1185">Reference proteome</keyword>
<accession>A0A316ENT6</accession>
<dbReference type="GO" id="GO:0016020">
    <property type="term" value="C:membrane"/>
    <property type="evidence" value="ECO:0007669"/>
    <property type="project" value="TreeGrafter"/>
</dbReference>
<keyword evidence="2" id="KW-0812">Transmembrane</keyword>
<feature type="transmembrane region" description="Helical" evidence="2">
    <location>
        <begin position="32"/>
        <end position="53"/>
    </location>
</feature>
<name>A0A316ENT6_9BURK</name>
<sequence length="338" mass="36577">MSVGTRGHEETALTFSHADVDSDMHRPARRRFLQAGAATVAGTFAATFAATLAGTGCATRPEPAAMRATRIRSSASDGVELAVFESGNPNGRPVIFIHGFAQSHESWSKQMSAPELQQLRLISFDLRGHGDSGKPLVKEAYHENVRWAEDVRSVIRATGARKPAIVTWSYGGRVVNDYLTAFGDGEIGSLNYVAATSTSAPFGQGRQARLMVPMMSNDAMEAEKGTEAFLRACFSRPPTAAELAEMERFNAKTPVAVRKLLAGRPAAYDDTLRAIRVPMLVTHGREDQISAVAMSEYTHKLVPHSTLSIYEGIGHGTFFEDPARFNAELLALMAKHAA</sequence>
<keyword evidence="1" id="KW-0378">Hydrolase</keyword>